<organism evidence="1 2">
    <name type="scientific">Undibacterium oligocarboniphilum</name>
    <dbReference type="NCBI Taxonomy" id="666702"/>
    <lineage>
        <taxon>Bacteria</taxon>
        <taxon>Pseudomonadati</taxon>
        <taxon>Pseudomonadota</taxon>
        <taxon>Betaproteobacteria</taxon>
        <taxon>Burkholderiales</taxon>
        <taxon>Oxalobacteraceae</taxon>
        <taxon>Undibacterium</taxon>
    </lineage>
</organism>
<sequence length="57" mass="6202">MPDKCQPAADHAIAGGPACGRITSAELPGHRRELKIVHDGRVYRLRLTLNGKLILTN</sequence>
<dbReference type="AlphaFoldDB" id="A0A850QNS7"/>
<evidence type="ECO:0000313" key="2">
    <source>
        <dbReference type="Proteomes" id="UP000588051"/>
    </source>
</evidence>
<dbReference type="Gene3D" id="2.10.70.10">
    <property type="entry name" value="Complement Module, domain 1"/>
    <property type="match status" value="1"/>
</dbReference>
<comment type="caution">
    <text evidence="1">The sequence shown here is derived from an EMBL/GenBank/DDBJ whole genome shotgun (WGS) entry which is preliminary data.</text>
</comment>
<accession>A0A850QNS7</accession>
<name>A0A850QNS7_9BURK</name>
<gene>
    <name evidence="1" type="ORF">HV832_07710</name>
</gene>
<proteinExistence type="predicted"/>
<evidence type="ECO:0000313" key="1">
    <source>
        <dbReference type="EMBL" id="NVO77716.1"/>
    </source>
</evidence>
<reference evidence="1 2" key="1">
    <citation type="submission" date="2020-06" db="EMBL/GenBank/DDBJ databases">
        <authorList>
            <person name="Qiu C."/>
            <person name="Liu Z."/>
        </authorList>
    </citation>
    <scope>NUCLEOTIDE SEQUENCE [LARGE SCALE GENOMIC DNA]</scope>
    <source>
        <strain evidence="1 2">EM 1</strain>
    </source>
</reference>
<keyword evidence="2" id="KW-1185">Reference proteome</keyword>
<dbReference type="Proteomes" id="UP000588051">
    <property type="component" value="Unassembled WGS sequence"/>
</dbReference>
<protein>
    <submittedName>
        <fullName evidence="1">Hemin uptake protein HemP</fullName>
    </submittedName>
</protein>
<dbReference type="InterPro" id="IPR019600">
    <property type="entry name" value="Hemin_uptake_protein_HemP"/>
</dbReference>
<dbReference type="EMBL" id="JABXYJ010000004">
    <property type="protein sequence ID" value="NVO77716.1"/>
    <property type="molecule type" value="Genomic_DNA"/>
</dbReference>
<dbReference type="Pfam" id="PF10636">
    <property type="entry name" value="hemP"/>
    <property type="match status" value="1"/>
</dbReference>